<evidence type="ECO:0000313" key="2">
    <source>
        <dbReference type="EMBL" id="OMJ12926.1"/>
    </source>
</evidence>
<comment type="caution">
    <text evidence="2">The sequence shown here is derived from an EMBL/GenBank/DDBJ whole genome shotgun (WGS) entry which is preliminary data.</text>
</comment>
<keyword evidence="3" id="KW-1185">Reference proteome</keyword>
<proteinExistence type="predicted"/>
<dbReference type="AlphaFoldDB" id="A0A1R1XEA3"/>
<name>A0A1R1XEA3_9FUNG</name>
<feature type="region of interest" description="Disordered" evidence="1">
    <location>
        <begin position="1"/>
        <end position="25"/>
    </location>
</feature>
<protein>
    <submittedName>
        <fullName evidence="2">Uncharacterized protein</fullName>
    </submittedName>
</protein>
<accession>A0A1R1XEA3</accession>
<reference evidence="2 3" key="1">
    <citation type="submission" date="2017-01" db="EMBL/GenBank/DDBJ databases">
        <authorList>
            <person name="Mah S.A."/>
            <person name="Swanson W.J."/>
            <person name="Moy G.W."/>
            <person name="Vacquier V.D."/>
        </authorList>
    </citation>
    <scope>NUCLEOTIDE SEQUENCE [LARGE SCALE GENOMIC DNA]</scope>
    <source>
        <strain evidence="2 3">GSMNP</strain>
    </source>
</reference>
<evidence type="ECO:0000256" key="1">
    <source>
        <dbReference type="SAM" id="MobiDB-lite"/>
    </source>
</evidence>
<organism evidence="2 3">
    <name type="scientific">Smittium culicis</name>
    <dbReference type="NCBI Taxonomy" id="133412"/>
    <lineage>
        <taxon>Eukaryota</taxon>
        <taxon>Fungi</taxon>
        <taxon>Fungi incertae sedis</taxon>
        <taxon>Zoopagomycota</taxon>
        <taxon>Kickxellomycotina</taxon>
        <taxon>Harpellomycetes</taxon>
        <taxon>Harpellales</taxon>
        <taxon>Legeriomycetaceae</taxon>
        <taxon>Smittium</taxon>
    </lineage>
</organism>
<gene>
    <name evidence="2" type="ORF">AYI70_g8821</name>
</gene>
<evidence type="ECO:0000313" key="3">
    <source>
        <dbReference type="Proteomes" id="UP000187283"/>
    </source>
</evidence>
<sequence>MFPLRSRPRRDQVVREGSPGFIHSNSDIHETREVSYSSNITLGISFLRLAIRAINYSAIIHQDSHTSFGKGHNEGN</sequence>
<dbReference type="EMBL" id="LSSN01003716">
    <property type="protein sequence ID" value="OMJ12926.1"/>
    <property type="molecule type" value="Genomic_DNA"/>
</dbReference>
<dbReference type="Proteomes" id="UP000187283">
    <property type="component" value="Unassembled WGS sequence"/>
</dbReference>